<dbReference type="AlphaFoldDB" id="A0A1L7CZ00"/>
<sequence length="96" mass="11080">MYCLDDLAAKIVCMIWPKIPDSDETRYWIHNAGRYGEPWEGVDEALMFAADHDIVVPAEILDEVDQRNAETDEYMTMHRTVPALRKLLERQGGQQS</sequence>
<evidence type="ECO:0000313" key="2">
    <source>
        <dbReference type="Proteomes" id="UP000185469"/>
    </source>
</evidence>
<keyword evidence="2" id="KW-1185">Reference proteome</keyword>
<organism evidence="1 2">
    <name type="scientific">Corynebacterium sphenisci DSM 44792</name>
    <dbReference type="NCBI Taxonomy" id="1437874"/>
    <lineage>
        <taxon>Bacteria</taxon>
        <taxon>Bacillati</taxon>
        <taxon>Actinomycetota</taxon>
        <taxon>Actinomycetes</taxon>
        <taxon>Mycobacteriales</taxon>
        <taxon>Corynebacteriaceae</taxon>
        <taxon>Corynebacterium</taxon>
    </lineage>
</organism>
<accession>A0A1L7CZ00</accession>
<name>A0A1L7CZ00_9CORY</name>
<protein>
    <submittedName>
        <fullName evidence="1">Uncharacterized protein</fullName>
    </submittedName>
</protein>
<dbReference type="Proteomes" id="UP000185469">
    <property type="component" value="Chromosome"/>
</dbReference>
<proteinExistence type="predicted"/>
<dbReference type="KEGG" id="csph:CSPHI_08445"/>
<evidence type="ECO:0000313" key="1">
    <source>
        <dbReference type="EMBL" id="APT91052.1"/>
    </source>
</evidence>
<dbReference type="EMBL" id="CP009248">
    <property type="protein sequence ID" value="APT91052.1"/>
    <property type="molecule type" value="Genomic_DNA"/>
</dbReference>
<gene>
    <name evidence="1" type="ORF">CSPHI_08445</name>
</gene>
<reference evidence="1 2" key="1">
    <citation type="submission" date="2014-08" db="EMBL/GenBank/DDBJ databases">
        <title>Complete genome sequence of Corynebacterium sphenisci CECT 5990(T) (=DSM 44792(T)), isolated from healthy wild penguins.</title>
        <authorList>
            <person name="Ruckert C."/>
            <person name="Albersmeier A."/>
            <person name="Winkler A."/>
            <person name="Kalinowski J."/>
        </authorList>
    </citation>
    <scope>NUCLEOTIDE SEQUENCE [LARGE SCALE GENOMIC DNA]</scope>
    <source>
        <strain evidence="1 2">DSM 44792</strain>
    </source>
</reference>